<organism evidence="1 2">
    <name type="scientific">Catharanthus roseus</name>
    <name type="common">Madagascar periwinkle</name>
    <name type="synonym">Vinca rosea</name>
    <dbReference type="NCBI Taxonomy" id="4058"/>
    <lineage>
        <taxon>Eukaryota</taxon>
        <taxon>Viridiplantae</taxon>
        <taxon>Streptophyta</taxon>
        <taxon>Embryophyta</taxon>
        <taxon>Tracheophyta</taxon>
        <taxon>Spermatophyta</taxon>
        <taxon>Magnoliopsida</taxon>
        <taxon>eudicotyledons</taxon>
        <taxon>Gunneridae</taxon>
        <taxon>Pentapetalae</taxon>
        <taxon>asterids</taxon>
        <taxon>lamiids</taxon>
        <taxon>Gentianales</taxon>
        <taxon>Apocynaceae</taxon>
        <taxon>Rauvolfioideae</taxon>
        <taxon>Vinceae</taxon>
        <taxon>Catharanthinae</taxon>
        <taxon>Catharanthus</taxon>
    </lineage>
</organism>
<name>A0ACC0BJ62_CATRO</name>
<protein>
    <submittedName>
        <fullName evidence="1">Uncharacterized protein</fullName>
    </submittedName>
</protein>
<accession>A0ACC0BJ62</accession>
<keyword evidence="2" id="KW-1185">Reference proteome</keyword>
<comment type="caution">
    <text evidence="1">The sequence shown here is derived from an EMBL/GenBank/DDBJ whole genome shotgun (WGS) entry which is preliminary data.</text>
</comment>
<proteinExistence type="predicted"/>
<evidence type="ECO:0000313" key="2">
    <source>
        <dbReference type="Proteomes" id="UP001060085"/>
    </source>
</evidence>
<dbReference type="EMBL" id="CM044703">
    <property type="protein sequence ID" value="KAI5672685.1"/>
    <property type="molecule type" value="Genomic_DNA"/>
</dbReference>
<evidence type="ECO:0000313" key="1">
    <source>
        <dbReference type="EMBL" id="KAI5672685.1"/>
    </source>
</evidence>
<gene>
    <name evidence="1" type="ORF">M9H77_13049</name>
</gene>
<sequence>MACYYQCRILEELKPTLMLVITQIASGGASIFYKFALVDGMKMKILILYRLVFATAFITPLALFFERNTRPKMTWRIALEGFISGLLGAAYSIFYGESLKLTSATYASAMSNLIPAVTFLMAIIFRLERLDIRSSAGKAKIVGTGLSIGGAMILTSFKGIKITIWSTHINLLHHKGVAQPKNHLLGSLLVLLCCFSYASWLIVQAKMSRRYPCYSSTALMSLMGLVLTGVYSLCTENKNWSSWKLAWNIRLLAAAYSGIVSSGVTVVLAWCTKIKGPLVVSSFTPLGPVFVAIVGSLCLDEKLYLGSIIGSILIILGLYIVLWGKGKETKTDEASGSESKRELLDMASFSTGNHVEADPTFSIQTSHLQSEGGIFNK</sequence>
<dbReference type="Proteomes" id="UP001060085">
    <property type="component" value="Linkage Group LG03"/>
</dbReference>
<reference evidence="2" key="1">
    <citation type="journal article" date="2023" name="Nat. Plants">
        <title>Single-cell RNA sequencing provides a high-resolution roadmap for understanding the multicellular compartmentation of specialized metabolism.</title>
        <authorList>
            <person name="Sun S."/>
            <person name="Shen X."/>
            <person name="Li Y."/>
            <person name="Li Y."/>
            <person name="Wang S."/>
            <person name="Li R."/>
            <person name="Zhang H."/>
            <person name="Shen G."/>
            <person name="Guo B."/>
            <person name="Wei J."/>
            <person name="Xu J."/>
            <person name="St-Pierre B."/>
            <person name="Chen S."/>
            <person name="Sun C."/>
        </authorList>
    </citation>
    <scope>NUCLEOTIDE SEQUENCE [LARGE SCALE GENOMIC DNA]</scope>
</reference>